<dbReference type="InterPro" id="IPR007410">
    <property type="entry name" value="LpqE-like"/>
</dbReference>
<protein>
    <submittedName>
        <fullName evidence="2">Copper chaperone PCu(A)C</fullName>
    </submittedName>
</protein>
<accession>A0ABZ0QGJ6</accession>
<dbReference type="Gene3D" id="2.60.40.1890">
    <property type="entry name" value="PCu(A)C copper chaperone"/>
    <property type="match status" value="1"/>
</dbReference>
<proteinExistence type="predicted"/>
<reference evidence="2 3" key="1">
    <citation type="submission" date="2023-11" db="EMBL/GenBank/DDBJ databases">
        <title>Plant-associative lifestyle of Vibrio porteresiae and its evolutionary dynamics.</title>
        <authorList>
            <person name="Rameshkumar N."/>
            <person name="Kirti K."/>
        </authorList>
    </citation>
    <scope>NUCLEOTIDE SEQUENCE [LARGE SCALE GENOMIC DNA]</scope>
    <source>
        <strain evidence="2 3">MSSRF30</strain>
    </source>
</reference>
<feature type="chain" id="PRO_5046763210" evidence="1">
    <location>
        <begin position="23"/>
        <end position="146"/>
    </location>
</feature>
<evidence type="ECO:0000313" key="2">
    <source>
        <dbReference type="EMBL" id="WPC75126.1"/>
    </source>
</evidence>
<gene>
    <name evidence="2" type="ORF">R8Z52_07990</name>
</gene>
<keyword evidence="1" id="KW-0732">Signal</keyword>
<name>A0ABZ0QGJ6_9VIBR</name>
<dbReference type="PANTHER" id="PTHR36302">
    <property type="entry name" value="BLR7088 PROTEIN"/>
    <property type="match status" value="1"/>
</dbReference>
<dbReference type="InterPro" id="IPR058248">
    <property type="entry name" value="Lxx211020-like"/>
</dbReference>
<dbReference type="Pfam" id="PF04314">
    <property type="entry name" value="PCuAC"/>
    <property type="match status" value="1"/>
</dbReference>
<dbReference type="InterPro" id="IPR036182">
    <property type="entry name" value="PCuAC_sf"/>
</dbReference>
<sequence length="146" mass="15886">MHRLLCGLLMLLVSVFSGAATAQSVDVEVGQAEIFLPQNGASATGSKMTIYNHTDQPLVITKVQGKLFKHIMLHETVFEGGQRVMQPIAQITVKPHQQLALTPNTAHIMLMGLLRPLKQGELVPLTLVTNQGAVNVIARVVPMHLH</sequence>
<feature type="signal peptide" evidence="1">
    <location>
        <begin position="1"/>
        <end position="22"/>
    </location>
</feature>
<evidence type="ECO:0000313" key="3">
    <source>
        <dbReference type="Proteomes" id="UP001304071"/>
    </source>
</evidence>
<dbReference type="RefSeq" id="WP_261895573.1">
    <property type="nucleotide sequence ID" value="NZ_AP024895.1"/>
</dbReference>
<dbReference type="PANTHER" id="PTHR36302:SF1">
    <property type="entry name" value="COPPER CHAPERONE PCU(A)C"/>
    <property type="match status" value="1"/>
</dbReference>
<keyword evidence="3" id="KW-1185">Reference proteome</keyword>
<evidence type="ECO:0000256" key="1">
    <source>
        <dbReference type="SAM" id="SignalP"/>
    </source>
</evidence>
<organism evidence="2 3">
    <name type="scientific">Vibrio porteresiae DSM 19223</name>
    <dbReference type="NCBI Taxonomy" id="1123496"/>
    <lineage>
        <taxon>Bacteria</taxon>
        <taxon>Pseudomonadati</taxon>
        <taxon>Pseudomonadota</taxon>
        <taxon>Gammaproteobacteria</taxon>
        <taxon>Vibrionales</taxon>
        <taxon>Vibrionaceae</taxon>
        <taxon>Vibrio</taxon>
    </lineage>
</organism>
<dbReference type="EMBL" id="CP138203">
    <property type="protein sequence ID" value="WPC75126.1"/>
    <property type="molecule type" value="Genomic_DNA"/>
</dbReference>
<dbReference type="SUPFAM" id="SSF110087">
    <property type="entry name" value="DR1885-like metal-binding protein"/>
    <property type="match status" value="1"/>
</dbReference>
<dbReference type="Proteomes" id="UP001304071">
    <property type="component" value="Chromosome 1"/>
</dbReference>